<dbReference type="CDD" id="cd00167">
    <property type="entry name" value="SANT"/>
    <property type="match status" value="2"/>
</dbReference>
<keyword evidence="6" id="KW-0539">Nucleus</keyword>
<dbReference type="AlphaFoldDB" id="A0AA89BA21"/>
<accession>A0AA89BA21</accession>
<dbReference type="FunFam" id="1.10.10.60:FF:000001">
    <property type="entry name" value="MYB-related transcription factor"/>
    <property type="match status" value="1"/>
</dbReference>
<reference evidence="10" key="1">
    <citation type="submission" date="2022-12" db="EMBL/GenBank/DDBJ databases">
        <title>Draft genome assemblies for two species of Escallonia (Escalloniales).</title>
        <authorList>
            <person name="Chanderbali A."/>
            <person name="Dervinis C."/>
            <person name="Anghel I."/>
            <person name="Soltis D."/>
            <person name="Soltis P."/>
            <person name="Zapata F."/>
        </authorList>
    </citation>
    <scope>NUCLEOTIDE SEQUENCE</scope>
    <source>
        <strain evidence="10">UCBG64.0493</strain>
        <tissue evidence="10">Leaf</tissue>
    </source>
</reference>
<dbReference type="EMBL" id="JAVXUP010000262">
    <property type="protein sequence ID" value="KAK3032623.1"/>
    <property type="molecule type" value="Genomic_DNA"/>
</dbReference>
<gene>
    <name evidence="10" type="ORF">RJ639_036583</name>
</gene>
<feature type="compositionally biased region" description="Polar residues" evidence="7">
    <location>
        <begin position="138"/>
        <end position="147"/>
    </location>
</feature>
<dbReference type="Gene3D" id="1.10.10.60">
    <property type="entry name" value="Homeodomain-like"/>
    <property type="match status" value="2"/>
</dbReference>
<protein>
    <submittedName>
        <fullName evidence="10">Uncharacterized protein</fullName>
    </submittedName>
</protein>
<dbReference type="InterPro" id="IPR001005">
    <property type="entry name" value="SANT/Myb"/>
</dbReference>
<dbReference type="SMART" id="SM00717">
    <property type="entry name" value="SANT"/>
    <property type="match status" value="2"/>
</dbReference>
<dbReference type="PROSITE" id="PS51294">
    <property type="entry name" value="HTH_MYB"/>
    <property type="match status" value="2"/>
</dbReference>
<evidence type="ECO:0000256" key="3">
    <source>
        <dbReference type="ARBA" id="ARBA00023015"/>
    </source>
</evidence>
<dbReference type="GO" id="GO:0005634">
    <property type="term" value="C:nucleus"/>
    <property type="evidence" value="ECO:0007669"/>
    <property type="project" value="UniProtKB-SubCell"/>
</dbReference>
<feature type="domain" description="HTH myb-type" evidence="9">
    <location>
        <begin position="57"/>
        <end position="111"/>
    </location>
</feature>
<dbReference type="GO" id="GO:0003677">
    <property type="term" value="F:DNA binding"/>
    <property type="evidence" value="ECO:0007669"/>
    <property type="project" value="UniProtKB-KW"/>
</dbReference>
<dbReference type="InterPro" id="IPR051953">
    <property type="entry name" value="Plant_SW-associated_TFs"/>
</dbReference>
<evidence type="ECO:0000256" key="6">
    <source>
        <dbReference type="ARBA" id="ARBA00023242"/>
    </source>
</evidence>
<name>A0AA89BA21_9ASTE</name>
<dbReference type="Pfam" id="PF00249">
    <property type="entry name" value="Myb_DNA-binding"/>
    <property type="match status" value="2"/>
</dbReference>
<dbReference type="PANTHER" id="PTHR47997:SF28">
    <property type="entry name" value="TRANSCRIPTION FACTOR MYB15-LIKE"/>
    <property type="match status" value="1"/>
</dbReference>
<keyword evidence="2" id="KW-0677">Repeat</keyword>
<dbReference type="InterPro" id="IPR017930">
    <property type="entry name" value="Myb_dom"/>
</dbReference>
<comment type="caution">
    <text evidence="10">The sequence shown here is derived from an EMBL/GenBank/DDBJ whole genome shotgun (WGS) entry which is preliminary data.</text>
</comment>
<evidence type="ECO:0000259" key="8">
    <source>
        <dbReference type="PROSITE" id="PS50090"/>
    </source>
</evidence>
<dbReference type="PROSITE" id="PS50090">
    <property type="entry name" value="MYB_LIKE"/>
    <property type="match status" value="2"/>
</dbReference>
<evidence type="ECO:0000256" key="4">
    <source>
        <dbReference type="ARBA" id="ARBA00023125"/>
    </source>
</evidence>
<feature type="compositionally biased region" description="Basic and acidic residues" evidence="7">
    <location>
        <begin position="120"/>
        <end position="137"/>
    </location>
</feature>
<feature type="region of interest" description="Disordered" evidence="7">
    <location>
        <begin position="108"/>
        <end position="152"/>
    </location>
</feature>
<evidence type="ECO:0000259" key="9">
    <source>
        <dbReference type="PROSITE" id="PS51294"/>
    </source>
</evidence>
<evidence type="ECO:0000256" key="1">
    <source>
        <dbReference type="ARBA" id="ARBA00004123"/>
    </source>
</evidence>
<sequence length="232" mass="26628">MRGPQSVKKVAWSSEEDQKLIHYIRNHGIWTWSEMAKYAGLSRSGKSCRLRWVNYLNPRIKRGNITMEEEKIISTMHKMLGNRWSVMAARLPGRTDNELKNYWNTHLKKHATNNPVPRTESQKIRKPKSEADPKSLLDTKTTLSSASEDSKSTDVACAVNESTETITEANIISSHTIEDLQSFCGQPFVTDHKEAFEEPSSPYGTYWNEYLFNLLIAPDTDGTEEIWPNPYF</sequence>
<dbReference type="PANTHER" id="PTHR47997">
    <property type="entry name" value="MYB DOMAIN PROTEIN 55"/>
    <property type="match status" value="1"/>
</dbReference>
<keyword evidence="5" id="KW-0804">Transcription</keyword>
<dbReference type="SUPFAM" id="SSF46689">
    <property type="entry name" value="Homeodomain-like"/>
    <property type="match status" value="1"/>
</dbReference>
<evidence type="ECO:0000313" key="10">
    <source>
        <dbReference type="EMBL" id="KAK3032623.1"/>
    </source>
</evidence>
<feature type="domain" description="Myb-like" evidence="8">
    <location>
        <begin position="4"/>
        <end position="56"/>
    </location>
</feature>
<dbReference type="Proteomes" id="UP001188597">
    <property type="component" value="Unassembled WGS sequence"/>
</dbReference>
<keyword evidence="3" id="KW-0805">Transcription regulation</keyword>
<keyword evidence="11" id="KW-1185">Reference proteome</keyword>
<feature type="domain" description="HTH myb-type" evidence="9">
    <location>
        <begin position="5"/>
        <end position="56"/>
    </location>
</feature>
<proteinExistence type="predicted"/>
<comment type="subcellular location">
    <subcellularLocation>
        <location evidence="1">Nucleus</location>
    </subcellularLocation>
</comment>
<dbReference type="InterPro" id="IPR009057">
    <property type="entry name" value="Homeodomain-like_sf"/>
</dbReference>
<evidence type="ECO:0000256" key="5">
    <source>
        <dbReference type="ARBA" id="ARBA00023163"/>
    </source>
</evidence>
<evidence type="ECO:0000256" key="7">
    <source>
        <dbReference type="SAM" id="MobiDB-lite"/>
    </source>
</evidence>
<evidence type="ECO:0000256" key="2">
    <source>
        <dbReference type="ARBA" id="ARBA00022737"/>
    </source>
</evidence>
<organism evidence="10 11">
    <name type="scientific">Escallonia herrerae</name>
    <dbReference type="NCBI Taxonomy" id="1293975"/>
    <lineage>
        <taxon>Eukaryota</taxon>
        <taxon>Viridiplantae</taxon>
        <taxon>Streptophyta</taxon>
        <taxon>Embryophyta</taxon>
        <taxon>Tracheophyta</taxon>
        <taxon>Spermatophyta</taxon>
        <taxon>Magnoliopsida</taxon>
        <taxon>eudicotyledons</taxon>
        <taxon>Gunneridae</taxon>
        <taxon>Pentapetalae</taxon>
        <taxon>asterids</taxon>
        <taxon>campanulids</taxon>
        <taxon>Escalloniales</taxon>
        <taxon>Escalloniaceae</taxon>
        <taxon>Escallonia</taxon>
    </lineage>
</organism>
<keyword evidence="4" id="KW-0238">DNA-binding</keyword>
<feature type="domain" description="Myb-like" evidence="8">
    <location>
        <begin position="57"/>
        <end position="107"/>
    </location>
</feature>
<evidence type="ECO:0000313" key="11">
    <source>
        <dbReference type="Proteomes" id="UP001188597"/>
    </source>
</evidence>